<keyword evidence="4 6" id="KW-0472">Membrane</keyword>
<keyword evidence="2 6" id="KW-0812">Transmembrane</keyword>
<name>A0ABX0NCL3_9BURK</name>
<dbReference type="Pfam" id="PF13103">
    <property type="entry name" value="TonB_2"/>
    <property type="match status" value="1"/>
</dbReference>
<evidence type="ECO:0000256" key="6">
    <source>
        <dbReference type="SAM" id="Phobius"/>
    </source>
</evidence>
<protein>
    <submittedName>
        <fullName evidence="7">TonB family protein</fullName>
    </submittedName>
</protein>
<comment type="caution">
    <text evidence="7">The sequence shown here is derived from an EMBL/GenBank/DDBJ whole genome shotgun (WGS) entry which is preliminary data.</text>
</comment>
<dbReference type="Proteomes" id="UP000621455">
    <property type="component" value="Unassembled WGS sequence"/>
</dbReference>
<organism evidence="7 8">
    <name type="scientific">Massilia frigida</name>
    <dbReference type="NCBI Taxonomy" id="2609281"/>
    <lineage>
        <taxon>Bacteria</taxon>
        <taxon>Pseudomonadati</taxon>
        <taxon>Pseudomonadota</taxon>
        <taxon>Betaproteobacteria</taxon>
        <taxon>Burkholderiales</taxon>
        <taxon>Oxalobacteraceae</taxon>
        <taxon>Telluria group</taxon>
        <taxon>Massilia</taxon>
    </lineage>
</organism>
<proteinExistence type="predicted"/>
<keyword evidence="3 6" id="KW-1133">Transmembrane helix</keyword>
<accession>A0ABX0NCL3</accession>
<dbReference type="SUPFAM" id="SSF74653">
    <property type="entry name" value="TolA/TonB C-terminal domain"/>
    <property type="match status" value="1"/>
</dbReference>
<feature type="region of interest" description="Disordered" evidence="5">
    <location>
        <begin position="386"/>
        <end position="419"/>
    </location>
</feature>
<feature type="compositionally biased region" description="Basic and acidic residues" evidence="5">
    <location>
        <begin position="202"/>
        <end position="236"/>
    </location>
</feature>
<evidence type="ECO:0000256" key="5">
    <source>
        <dbReference type="SAM" id="MobiDB-lite"/>
    </source>
</evidence>
<feature type="region of interest" description="Disordered" evidence="5">
    <location>
        <begin position="199"/>
        <end position="272"/>
    </location>
</feature>
<sequence>MRPGAVGRRRPPREQGTRRLLGAVLVSLLVHGVILSLQFGIPALGLPGSATPIEVRLLDAAIDPVPAPTPSAPVVEVAPLPLPAGATPPAPASGMRLVDPVPAPAPVPAPVTPRLAVKKDKPRKAKRISPPLPASDALAMDTRVIAQDAIVNEFSVPMPRPEEAQQKTIDLKEAQHGTDDGTEATSAADVAEAARAAQLADTLRKEEKAARQAAQRKLDEEEKERKLAELQARQRQEQAAAEASQEQETQARLAQQVQAEADAARERASALKAEQQKAEQVAAQQKLALEKADQLRADQLKAERQNADQQQLAQKLAEQQAAQKLAEQLAAQKLAEQQAAQKLAEQQAAQKLAEQQAAQKLAEQAAQKQAAEQAAQKQAAQAAQAARQAALERGREGSGSQAAITPPGGTAAGAGSGAGGKIMVPKNLLGSDLSNRAREMVKGLDILSGTPPPPMRDERRVAVGAAERDVPLRMYVESWRQKIERNGSVNYPRSWADVEHTDALVNVAVRSDGSVQDVTILRSSGRADMDDAVQRIVRVNARYSPFPPNIASRYDVIDIRRVWRFDESLKLMEELR</sequence>
<evidence type="ECO:0000313" key="8">
    <source>
        <dbReference type="Proteomes" id="UP000621455"/>
    </source>
</evidence>
<comment type="subcellular location">
    <subcellularLocation>
        <location evidence="1">Membrane</location>
        <topology evidence="1">Single-pass membrane protein</topology>
    </subcellularLocation>
</comment>
<dbReference type="NCBIfam" id="TIGR01352">
    <property type="entry name" value="tonB_Cterm"/>
    <property type="match status" value="1"/>
</dbReference>
<feature type="compositionally biased region" description="Basic and acidic residues" evidence="5">
    <location>
        <begin position="262"/>
        <end position="272"/>
    </location>
</feature>
<evidence type="ECO:0000313" key="7">
    <source>
        <dbReference type="EMBL" id="NHZ79718.1"/>
    </source>
</evidence>
<dbReference type="EMBL" id="WHJG01000008">
    <property type="protein sequence ID" value="NHZ79718.1"/>
    <property type="molecule type" value="Genomic_DNA"/>
</dbReference>
<gene>
    <name evidence="7" type="ORF">F2P44_10560</name>
</gene>
<keyword evidence="8" id="KW-1185">Reference proteome</keyword>
<reference evidence="7 8" key="1">
    <citation type="submission" date="2019-10" db="EMBL/GenBank/DDBJ databases">
        <title>Taxonomy of Antarctic Massilia spp.: description of Massilia rubra sp. nov., Massilia aquatica sp. nov., Massilia mucilaginosa sp. nov., Massilia frigida sp. nov. isolated from streams, lakes and regoliths.</title>
        <authorList>
            <person name="Holochova P."/>
            <person name="Sedlacek I."/>
            <person name="Kralova S."/>
            <person name="Maslanova I."/>
            <person name="Busse H.-J."/>
            <person name="Stankova E."/>
            <person name="Vrbovska V."/>
            <person name="Kovarovic V."/>
            <person name="Bartak M."/>
            <person name="Svec P."/>
            <person name="Pantucek R."/>
        </authorList>
    </citation>
    <scope>NUCLEOTIDE SEQUENCE [LARGE SCALE GENOMIC DNA]</scope>
    <source>
        <strain evidence="7 8">CCM 8695</strain>
    </source>
</reference>
<dbReference type="Gene3D" id="3.30.1150.10">
    <property type="match status" value="1"/>
</dbReference>
<feature type="compositionally biased region" description="Low complexity" evidence="5">
    <location>
        <begin position="237"/>
        <end position="261"/>
    </location>
</feature>
<evidence type="ECO:0000256" key="4">
    <source>
        <dbReference type="ARBA" id="ARBA00023136"/>
    </source>
</evidence>
<feature type="compositionally biased region" description="Gly residues" evidence="5">
    <location>
        <begin position="410"/>
        <end position="419"/>
    </location>
</feature>
<evidence type="ECO:0000256" key="1">
    <source>
        <dbReference type="ARBA" id="ARBA00004167"/>
    </source>
</evidence>
<evidence type="ECO:0000256" key="3">
    <source>
        <dbReference type="ARBA" id="ARBA00022989"/>
    </source>
</evidence>
<dbReference type="RefSeq" id="WP_167086673.1">
    <property type="nucleotide sequence ID" value="NZ_WHJG01000008.1"/>
</dbReference>
<evidence type="ECO:0000256" key="2">
    <source>
        <dbReference type="ARBA" id="ARBA00022692"/>
    </source>
</evidence>
<dbReference type="InterPro" id="IPR006260">
    <property type="entry name" value="TonB/TolA_C"/>
</dbReference>
<feature type="transmembrane region" description="Helical" evidence="6">
    <location>
        <begin position="20"/>
        <end position="41"/>
    </location>
</feature>